<dbReference type="InterPro" id="IPR051836">
    <property type="entry name" value="Kremen_rcpt"/>
</dbReference>
<evidence type="ECO:0000259" key="7">
    <source>
        <dbReference type="PROSITE" id="PS51212"/>
    </source>
</evidence>
<evidence type="ECO:0000256" key="2">
    <source>
        <dbReference type="ARBA" id="ARBA00022692"/>
    </source>
</evidence>
<dbReference type="InterPro" id="IPR002889">
    <property type="entry name" value="WSC_carb-bd"/>
</dbReference>
<keyword evidence="2" id="KW-0812">Transmembrane</keyword>
<organism evidence="8 9">
    <name type="scientific">Alternaria burnsii</name>
    <dbReference type="NCBI Taxonomy" id="1187904"/>
    <lineage>
        <taxon>Eukaryota</taxon>
        <taxon>Fungi</taxon>
        <taxon>Dikarya</taxon>
        <taxon>Ascomycota</taxon>
        <taxon>Pezizomycotina</taxon>
        <taxon>Dothideomycetes</taxon>
        <taxon>Pleosporomycetidae</taxon>
        <taxon>Pleosporales</taxon>
        <taxon>Pleosporineae</taxon>
        <taxon>Pleosporaceae</taxon>
        <taxon>Alternaria</taxon>
        <taxon>Alternaria sect. Alternaria</taxon>
    </lineage>
</organism>
<gene>
    <name evidence="8" type="ORF">GT037_001475</name>
</gene>
<evidence type="ECO:0000313" key="9">
    <source>
        <dbReference type="Proteomes" id="UP000596902"/>
    </source>
</evidence>
<keyword evidence="9" id="KW-1185">Reference proteome</keyword>
<protein>
    <recommendedName>
        <fullName evidence="7">WSC domain-containing protein</fullName>
    </recommendedName>
</protein>
<dbReference type="PANTHER" id="PTHR24269:SF16">
    <property type="entry name" value="PROTEIN SLG1"/>
    <property type="match status" value="1"/>
</dbReference>
<dbReference type="GO" id="GO:0005886">
    <property type="term" value="C:plasma membrane"/>
    <property type="evidence" value="ECO:0007669"/>
    <property type="project" value="TreeGrafter"/>
</dbReference>
<dbReference type="Proteomes" id="UP000596902">
    <property type="component" value="Unassembled WGS sequence"/>
</dbReference>
<keyword evidence="3" id="KW-0732">Signal</keyword>
<reference evidence="8" key="1">
    <citation type="submission" date="2020-01" db="EMBL/GenBank/DDBJ databases">
        <authorList>
            <person name="Feng Z.H.Z."/>
        </authorList>
    </citation>
    <scope>NUCLEOTIDE SEQUENCE</scope>
    <source>
        <strain evidence="8">CBS107.38</strain>
    </source>
</reference>
<keyword evidence="4" id="KW-1133">Transmembrane helix</keyword>
<dbReference type="GeneID" id="62199700"/>
<comment type="caution">
    <text evidence="8">The sequence shown here is derived from an EMBL/GenBank/DDBJ whole genome shotgun (WGS) entry which is preliminary data.</text>
</comment>
<keyword evidence="5" id="KW-0472">Membrane</keyword>
<dbReference type="PROSITE" id="PS51212">
    <property type="entry name" value="WSC"/>
    <property type="match status" value="1"/>
</dbReference>
<name>A0A8H7B9F2_9PLEO</name>
<keyword evidence="6" id="KW-0325">Glycoprotein</keyword>
<dbReference type="AlphaFoldDB" id="A0A8H7B9F2"/>
<dbReference type="EMBL" id="JAAABM010000002">
    <property type="protein sequence ID" value="KAF7679824.1"/>
    <property type="molecule type" value="Genomic_DNA"/>
</dbReference>
<comment type="subcellular location">
    <subcellularLocation>
        <location evidence="1">Membrane</location>
        <topology evidence="1">Single-pass membrane protein</topology>
    </subcellularLocation>
</comment>
<accession>A0A8H7B9F2</accession>
<dbReference type="PANTHER" id="PTHR24269">
    <property type="entry name" value="KREMEN PROTEIN"/>
    <property type="match status" value="1"/>
</dbReference>
<dbReference type="SMART" id="SM00321">
    <property type="entry name" value="WSC"/>
    <property type="match status" value="1"/>
</dbReference>
<evidence type="ECO:0000256" key="4">
    <source>
        <dbReference type="ARBA" id="ARBA00022989"/>
    </source>
</evidence>
<proteinExistence type="predicted"/>
<evidence type="ECO:0000313" key="8">
    <source>
        <dbReference type="EMBL" id="KAF7679824.1"/>
    </source>
</evidence>
<reference evidence="8" key="2">
    <citation type="submission" date="2020-08" db="EMBL/GenBank/DDBJ databases">
        <title>Draft Genome Sequence of Cumin Blight Pathogen Alternaria burnsii.</title>
        <authorList>
            <person name="Feng Z."/>
        </authorList>
    </citation>
    <scope>NUCLEOTIDE SEQUENCE</scope>
    <source>
        <strain evidence="8">CBS107.38</strain>
    </source>
</reference>
<dbReference type="RefSeq" id="XP_038789814.1">
    <property type="nucleotide sequence ID" value="XM_038926522.1"/>
</dbReference>
<evidence type="ECO:0000256" key="3">
    <source>
        <dbReference type="ARBA" id="ARBA00022729"/>
    </source>
</evidence>
<sequence>MASTMFLHTFLSNFPAPAVIKRAISKCLSCKLVVDIHLKVLTSLLGISYQENTILRDVDNAGDDLLPTSNTQSTHLPHLIIHTMRTSSILILGLATNALAFNPQQVLSALDLPGSSYQCDNGAKPAVVCNDASSDKHNCSCTCTNGIKFDQPLDPFSSATNGGSSQVAHDAECKADKDFCLEREQQLMTKITELTDSEQKHVAREQELLDQLSTYQKKTTTYLGCLVDSNNRVLGDKSFLNQADLTVDKCETLCAGFKYFGVQFGKECYCGNTFKYATQHKPESDCSRPCTGDANQKCGGGHRSNVYAKIN</sequence>
<dbReference type="Pfam" id="PF01822">
    <property type="entry name" value="WSC"/>
    <property type="match status" value="1"/>
</dbReference>
<evidence type="ECO:0000256" key="1">
    <source>
        <dbReference type="ARBA" id="ARBA00004167"/>
    </source>
</evidence>
<evidence type="ECO:0000256" key="5">
    <source>
        <dbReference type="ARBA" id="ARBA00023136"/>
    </source>
</evidence>
<feature type="domain" description="WSC" evidence="7">
    <location>
        <begin position="219"/>
        <end position="310"/>
    </location>
</feature>
<evidence type="ECO:0000256" key="6">
    <source>
        <dbReference type="ARBA" id="ARBA00023180"/>
    </source>
</evidence>